<name>A0A9W8ALC1_9FUNG</name>
<organism evidence="1 2">
    <name type="scientific">Tieghemiomyces parasiticus</name>
    <dbReference type="NCBI Taxonomy" id="78921"/>
    <lineage>
        <taxon>Eukaryota</taxon>
        <taxon>Fungi</taxon>
        <taxon>Fungi incertae sedis</taxon>
        <taxon>Zoopagomycota</taxon>
        <taxon>Kickxellomycotina</taxon>
        <taxon>Dimargaritomycetes</taxon>
        <taxon>Dimargaritales</taxon>
        <taxon>Dimargaritaceae</taxon>
        <taxon>Tieghemiomyces</taxon>
    </lineage>
</organism>
<dbReference type="OrthoDB" id="5549539at2759"/>
<dbReference type="AlphaFoldDB" id="A0A9W8ALC1"/>
<reference evidence="1" key="1">
    <citation type="submission" date="2022-07" db="EMBL/GenBank/DDBJ databases">
        <title>Phylogenomic reconstructions and comparative analyses of Kickxellomycotina fungi.</title>
        <authorList>
            <person name="Reynolds N.K."/>
            <person name="Stajich J.E."/>
            <person name="Barry K."/>
            <person name="Grigoriev I.V."/>
            <person name="Crous P."/>
            <person name="Smith M.E."/>
        </authorList>
    </citation>
    <scope>NUCLEOTIDE SEQUENCE</scope>
    <source>
        <strain evidence="1">RSA 861</strain>
    </source>
</reference>
<dbReference type="EMBL" id="JANBPT010000008">
    <property type="protein sequence ID" value="KAJ1930394.1"/>
    <property type="molecule type" value="Genomic_DNA"/>
</dbReference>
<proteinExistence type="predicted"/>
<sequence length="261" mass="28707">MNARQDYDVISSRPEALTKDETELLLDTIASMIPVPALDEVEDSYIDLPKPVVCVSYCQNPKDVAAAAAENLSIIHIPAQCQPLQRQVKQIKSKLDKSRKVMCTSLTQAGAFALLAYRRDLVCDVARWVADQAPVFERIANYNLYNGYRTRDVAVGAFAVSTLAGAVGATMAHFQDGIDGWSNLNSYEVVPVKVQGKEDLYLVHKEHKARSQAKSNTPLAVLAHNPLTTAFHKVQGSNIPMVVYSTIVAALLTNGIKNFYR</sequence>
<dbReference type="Proteomes" id="UP001150569">
    <property type="component" value="Unassembled WGS sequence"/>
</dbReference>
<comment type="caution">
    <text evidence="1">The sequence shown here is derived from an EMBL/GenBank/DDBJ whole genome shotgun (WGS) entry which is preliminary data.</text>
</comment>
<evidence type="ECO:0000313" key="1">
    <source>
        <dbReference type="EMBL" id="KAJ1930394.1"/>
    </source>
</evidence>
<evidence type="ECO:0000313" key="2">
    <source>
        <dbReference type="Proteomes" id="UP001150569"/>
    </source>
</evidence>
<accession>A0A9W8ALC1</accession>
<protein>
    <submittedName>
        <fullName evidence="1">Uncharacterized protein</fullName>
    </submittedName>
</protein>
<keyword evidence="2" id="KW-1185">Reference proteome</keyword>
<gene>
    <name evidence="1" type="ORF">IWQ60_000331</name>
</gene>